<comment type="similarity">
    <text evidence="2">Belongs to the adaptor complexes large subunit family.</text>
</comment>
<dbReference type="KEGG" id="cme:CYME_CMQ028C"/>
<dbReference type="Pfam" id="PF01602">
    <property type="entry name" value="Adaptin_N"/>
    <property type="match status" value="1"/>
</dbReference>
<evidence type="ECO:0000256" key="4">
    <source>
        <dbReference type="ARBA" id="ARBA00022737"/>
    </source>
</evidence>
<dbReference type="OrthoDB" id="10264595at2759"/>
<comment type="subcellular location">
    <subcellularLocation>
        <location evidence="1">Endomembrane system</location>
    </subcellularLocation>
</comment>
<dbReference type="AlphaFoldDB" id="M1VFZ5"/>
<dbReference type="InterPro" id="IPR017105">
    <property type="entry name" value="AP3_complex_dsu"/>
</dbReference>
<dbReference type="GO" id="GO:0010008">
    <property type="term" value="C:endosome membrane"/>
    <property type="evidence" value="ECO:0007669"/>
    <property type="project" value="TreeGrafter"/>
</dbReference>
<keyword evidence="5" id="KW-0653">Protein transport</keyword>
<dbReference type="GeneID" id="16996408"/>
<feature type="region of interest" description="Disordered" evidence="7">
    <location>
        <begin position="843"/>
        <end position="874"/>
    </location>
</feature>
<dbReference type="SUPFAM" id="SSF48371">
    <property type="entry name" value="ARM repeat"/>
    <property type="match status" value="1"/>
</dbReference>
<sequence length="874" mass="95652">MNLFADPPLTAFVKALRSHQHEELSFVQKQLELLRSECEDRDPEKKAWALLKLTHLNQHLLAGDLSFTAFPIVETATRSVLWQKQVGLLAASLLFHSQTPETLLLANQLRKDLHSGNRNEQALALTGFAGFASADLAEALWPDVAALFTSARPYLRKRAVVAFHRSVRQCPEVLPACWPRFVNLLQDADPSVVCASVTVALEEVHTYPELFIQVIPRFYEIASQGGSNWLLIKVLMVLDALCAHEPRLPKKLASLVTSMIEATQAKSLVFECCRVACRRLADDGHLLCVAIARLIAFVEGTDQNLRYLALKVLRNVVEYRPSIISQKQLQGVLNELQNNDILVRLAALELLSSRVHTADDLRCLAQSMERMSLLEPAPGRAPNRDTSEELRFRSMLFSELWRCIRRVFPDGSTDLAEADAAWLLVSIVRPALVRASQLDEKNVERFAVLLWKLVQLHESLRGSAAAVCRQVLDRCLSESHDWIRYYGAIRVCVWILGTSLEGVNDSSRAANDLERLTGLFQLFECVRTGDEELDSFAALQTTVLRTLRFCCEHLQADFSLQVRERLQRIVLLSPSAFEEHWRLLGIQRDVQRRAGEITRRSAPHPGALQALLRSLPALSSHELSECWADPHDLPPPTPTPAIRRPRKHSESQGASRSGNNAEAALLLLDTVDANDVVRAPLTALPYRSAAPASATNESRGERDASSAHPLQASASAGFTTASDVWAAHRFASAPDDTSTDATGMEAAGASARSTTELEHLAFYLRDAPSAHAHARHAHAPAASVPSNQQAADALSIGASLQGNACTRHDAMQGARIAGTSDAPDDALLIDFCAPYAAIDGGDAPAGDDAPSTTGADNLGPGRCVATPEHTQAAV</sequence>
<keyword evidence="6" id="KW-0472">Membrane</keyword>
<dbReference type="Gramene" id="CMQ028CT">
    <property type="protein sequence ID" value="CMQ028CT"/>
    <property type="gene ID" value="CMQ028C"/>
</dbReference>
<gene>
    <name evidence="9" type="ORF">CYME_CMQ028C</name>
</gene>
<dbReference type="GO" id="GO:0030123">
    <property type="term" value="C:AP-3 adaptor complex"/>
    <property type="evidence" value="ECO:0007669"/>
    <property type="project" value="InterPro"/>
</dbReference>
<feature type="region of interest" description="Disordered" evidence="7">
    <location>
        <begin position="689"/>
        <end position="714"/>
    </location>
</feature>
<feature type="region of interest" description="Disordered" evidence="7">
    <location>
        <begin position="626"/>
        <end position="658"/>
    </location>
</feature>
<dbReference type="PANTHER" id="PTHR22781:SF12">
    <property type="entry name" value="AP-3 COMPLEX SUBUNIT DELTA-1"/>
    <property type="match status" value="1"/>
</dbReference>
<dbReference type="RefSeq" id="XP_005537998.1">
    <property type="nucleotide sequence ID" value="XM_005537941.1"/>
</dbReference>
<proteinExistence type="inferred from homology"/>
<dbReference type="EMBL" id="AP006499">
    <property type="protein sequence ID" value="BAM81962.1"/>
    <property type="molecule type" value="Genomic_DNA"/>
</dbReference>
<reference evidence="9 10" key="2">
    <citation type="journal article" date="2007" name="BMC Biol.">
        <title>A 100%-complete sequence reveals unusually simple genomic features in the hot-spring red alga Cyanidioschyzon merolae.</title>
        <authorList>
            <person name="Nozaki H."/>
            <person name="Takano H."/>
            <person name="Misumi O."/>
            <person name="Terasawa K."/>
            <person name="Matsuzaki M."/>
            <person name="Maruyama S."/>
            <person name="Nishida K."/>
            <person name="Yagisawa F."/>
            <person name="Yoshida Y."/>
            <person name="Fujiwara T."/>
            <person name="Takio S."/>
            <person name="Tamura K."/>
            <person name="Chung S.J."/>
            <person name="Nakamura S."/>
            <person name="Kuroiwa H."/>
            <person name="Tanaka K."/>
            <person name="Sato N."/>
            <person name="Kuroiwa T."/>
        </authorList>
    </citation>
    <scope>NUCLEOTIDE SEQUENCE [LARGE SCALE GENOMIC DNA]</scope>
    <source>
        <strain evidence="9 10">10D</strain>
    </source>
</reference>
<dbReference type="GO" id="GO:0006623">
    <property type="term" value="P:protein targeting to vacuole"/>
    <property type="evidence" value="ECO:0007669"/>
    <property type="project" value="TreeGrafter"/>
</dbReference>
<evidence type="ECO:0000256" key="7">
    <source>
        <dbReference type="SAM" id="MobiDB-lite"/>
    </source>
</evidence>
<evidence type="ECO:0000313" key="9">
    <source>
        <dbReference type="EMBL" id="BAM81962.1"/>
    </source>
</evidence>
<reference evidence="9 10" key="1">
    <citation type="journal article" date="2004" name="Nature">
        <title>Genome sequence of the ultrasmall unicellular red alga Cyanidioschyzon merolae 10D.</title>
        <authorList>
            <person name="Matsuzaki M."/>
            <person name="Misumi O."/>
            <person name="Shin-i T."/>
            <person name="Maruyama S."/>
            <person name="Takahara M."/>
            <person name="Miyagishima S."/>
            <person name="Mori T."/>
            <person name="Nishida K."/>
            <person name="Yagisawa F."/>
            <person name="Nishida K."/>
            <person name="Yoshida Y."/>
            <person name="Nishimura Y."/>
            <person name="Nakao S."/>
            <person name="Kobayashi T."/>
            <person name="Momoyama Y."/>
            <person name="Higashiyama T."/>
            <person name="Minoda A."/>
            <person name="Sano M."/>
            <person name="Nomoto H."/>
            <person name="Oishi K."/>
            <person name="Hayashi H."/>
            <person name="Ohta F."/>
            <person name="Nishizaka S."/>
            <person name="Haga S."/>
            <person name="Miura S."/>
            <person name="Morishita T."/>
            <person name="Kabeya Y."/>
            <person name="Terasawa K."/>
            <person name="Suzuki Y."/>
            <person name="Ishii Y."/>
            <person name="Asakawa S."/>
            <person name="Takano H."/>
            <person name="Ohta N."/>
            <person name="Kuroiwa H."/>
            <person name="Tanaka K."/>
            <person name="Shimizu N."/>
            <person name="Sugano S."/>
            <person name="Sato N."/>
            <person name="Nozaki H."/>
            <person name="Ogasawara N."/>
            <person name="Kohara Y."/>
            <person name="Kuroiwa T."/>
        </authorList>
    </citation>
    <scope>NUCLEOTIDE SEQUENCE [LARGE SCALE GENOMIC DNA]</scope>
    <source>
        <strain evidence="9 10">10D</strain>
    </source>
</reference>
<organism evidence="9 10">
    <name type="scientific">Cyanidioschyzon merolae (strain NIES-3377 / 10D)</name>
    <name type="common">Unicellular red alga</name>
    <dbReference type="NCBI Taxonomy" id="280699"/>
    <lineage>
        <taxon>Eukaryota</taxon>
        <taxon>Rhodophyta</taxon>
        <taxon>Bangiophyceae</taxon>
        <taxon>Cyanidiales</taxon>
        <taxon>Cyanidiaceae</taxon>
        <taxon>Cyanidioschyzon</taxon>
    </lineage>
</organism>
<evidence type="ECO:0000256" key="6">
    <source>
        <dbReference type="ARBA" id="ARBA00023136"/>
    </source>
</evidence>
<dbReference type="InterPro" id="IPR011989">
    <property type="entry name" value="ARM-like"/>
</dbReference>
<dbReference type="InterPro" id="IPR016024">
    <property type="entry name" value="ARM-type_fold"/>
</dbReference>
<evidence type="ECO:0000256" key="3">
    <source>
        <dbReference type="ARBA" id="ARBA00022448"/>
    </source>
</evidence>
<evidence type="ECO:0000256" key="5">
    <source>
        <dbReference type="ARBA" id="ARBA00022927"/>
    </source>
</evidence>
<name>M1VFZ5_CYAM1</name>
<keyword evidence="10" id="KW-1185">Reference proteome</keyword>
<dbReference type="Gene3D" id="1.25.10.10">
    <property type="entry name" value="Leucine-rich Repeat Variant"/>
    <property type="match status" value="1"/>
</dbReference>
<feature type="domain" description="Clathrin/coatomer adaptor adaptin-like N-terminal" evidence="8">
    <location>
        <begin position="26"/>
        <end position="507"/>
    </location>
</feature>
<keyword evidence="4" id="KW-0677">Repeat</keyword>
<evidence type="ECO:0000259" key="8">
    <source>
        <dbReference type="Pfam" id="PF01602"/>
    </source>
</evidence>
<dbReference type="GO" id="GO:0006896">
    <property type="term" value="P:Golgi to vacuole transport"/>
    <property type="evidence" value="ECO:0007669"/>
    <property type="project" value="TreeGrafter"/>
</dbReference>
<dbReference type="Proteomes" id="UP000007014">
    <property type="component" value="Chromosome 17"/>
</dbReference>
<evidence type="ECO:0000313" key="10">
    <source>
        <dbReference type="Proteomes" id="UP000007014"/>
    </source>
</evidence>
<dbReference type="eggNOG" id="KOG1059">
    <property type="taxonomic scope" value="Eukaryota"/>
</dbReference>
<dbReference type="HOGENOM" id="CLU_328831_0_0_1"/>
<dbReference type="PANTHER" id="PTHR22781">
    <property type="entry name" value="DELTA ADAPTIN-RELATED"/>
    <property type="match status" value="1"/>
</dbReference>
<dbReference type="InterPro" id="IPR002553">
    <property type="entry name" value="Clathrin/coatomer_adapt-like_N"/>
</dbReference>
<evidence type="ECO:0000256" key="1">
    <source>
        <dbReference type="ARBA" id="ARBA00004308"/>
    </source>
</evidence>
<keyword evidence="3" id="KW-0813">Transport</keyword>
<feature type="region of interest" description="Disordered" evidence="7">
    <location>
        <begin position="733"/>
        <end position="752"/>
    </location>
</feature>
<protein>
    <submittedName>
        <fullName evidence="9">Adaptor-related protein complex 3, delta subunit</fullName>
    </submittedName>
</protein>
<evidence type="ECO:0000256" key="2">
    <source>
        <dbReference type="ARBA" id="ARBA00006613"/>
    </source>
</evidence>
<dbReference type="STRING" id="280699.M1VFZ5"/>
<accession>M1VFZ5</accession>